<dbReference type="InterPro" id="IPR036388">
    <property type="entry name" value="WH-like_DNA-bd_sf"/>
</dbReference>
<evidence type="ECO:0000256" key="3">
    <source>
        <dbReference type="ARBA" id="ARBA00023125"/>
    </source>
</evidence>
<dbReference type="Pfam" id="PF10401">
    <property type="entry name" value="IRF-3"/>
    <property type="match status" value="1"/>
</dbReference>
<evidence type="ECO:0000256" key="2">
    <source>
        <dbReference type="ARBA" id="ARBA00023015"/>
    </source>
</evidence>
<feature type="domain" description="IRF tryptophan pentad repeat" evidence="6">
    <location>
        <begin position="5"/>
        <end position="111"/>
    </location>
</feature>
<dbReference type="GO" id="GO:0045893">
    <property type="term" value="P:positive regulation of DNA-templated transcription"/>
    <property type="evidence" value="ECO:0007669"/>
    <property type="project" value="UniProtKB-ARBA"/>
</dbReference>
<gene>
    <name evidence="7" type="ORF">HJG63_006873</name>
</gene>
<dbReference type="CDD" id="cd00103">
    <property type="entry name" value="IRF"/>
    <property type="match status" value="1"/>
</dbReference>
<dbReference type="GO" id="GO:0000978">
    <property type="term" value="F:RNA polymerase II cis-regulatory region sequence-specific DNA binding"/>
    <property type="evidence" value="ECO:0007669"/>
    <property type="project" value="TreeGrafter"/>
</dbReference>
<sequence>MATPKPRILPWLVSQLDSGKLEGVAWLNESHTRFRIPWKHGLRHDAQQQDFGIFQAWAQASGAYTPGKDKPDLPTWKRNFRSALNRKEVLRLAEDRSRDPHDPHKIYEFVSSGIGDYPELDTSPETDGRCSTSDTQEDILEELLSDMALVPGPNEGHLSLALWRAGQWLWAQRLGHCHTYWAMGEELLPTSGQGPDGEVPKDREGGVFDLKPFVADLIAFIEGSGRSPRYTLWFCMGESWPQSQPWTKKLVMVKVVPTCLRALLDMARVGGASSLENTVDLHISHSHPLSLTGDQYKAYLQDLVEDMDF</sequence>
<evidence type="ECO:0000259" key="6">
    <source>
        <dbReference type="PROSITE" id="PS51507"/>
    </source>
</evidence>
<dbReference type="Pfam" id="PF00605">
    <property type="entry name" value="IRF"/>
    <property type="match status" value="1"/>
</dbReference>
<dbReference type="InterPro" id="IPR036390">
    <property type="entry name" value="WH_DNA-bd_sf"/>
</dbReference>
<dbReference type="Gene3D" id="2.60.200.10">
    <property type="match status" value="1"/>
</dbReference>
<dbReference type="Gene3D" id="1.10.10.10">
    <property type="entry name" value="Winged helix-like DNA-binding domain superfamily/Winged helix DNA-binding domain"/>
    <property type="match status" value="1"/>
</dbReference>
<dbReference type="AlphaFoldDB" id="A0A7J8CGY2"/>
<reference evidence="7 8" key="1">
    <citation type="journal article" date="2020" name="Nature">
        <title>Six reference-quality genomes reveal evolution of bat adaptations.</title>
        <authorList>
            <person name="Jebb D."/>
            <person name="Huang Z."/>
            <person name="Pippel M."/>
            <person name="Hughes G.M."/>
            <person name="Lavrichenko K."/>
            <person name="Devanna P."/>
            <person name="Winkler S."/>
            <person name="Jermiin L.S."/>
            <person name="Skirmuntt E.C."/>
            <person name="Katzourakis A."/>
            <person name="Burkitt-Gray L."/>
            <person name="Ray D.A."/>
            <person name="Sullivan K.A.M."/>
            <person name="Roscito J.G."/>
            <person name="Kirilenko B.M."/>
            <person name="Davalos L.M."/>
            <person name="Corthals A.P."/>
            <person name="Power M.L."/>
            <person name="Jones G."/>
            <person name="Ransome R.D."/>
            <person name="Dechmann D.K.N."/>
            <person name="Locatelli A.G."/>
            <person name="Puechmaille S.J."/>
            <person name="Fedrigo O."/>
            <person name="Jarvis E.D."/>
            <person name="Hiller M."/>
            <person name="Vernes S.C."/>
            <person name="Myers E.W."/>
            <person name="Teeling E.C."/>
        </authorList>
    </citation>
    <scope>NUCLEOTIDE SEQUENCE [LARGE SCALE GENOMIC DNA]</scope>
    <source>
        <strain evidence="7">MRouAeg1</strain>
        <tissue evidence="7">Muscle</tissue>
    </source>
</reference>
<accession>A0A7J8CGY2</accession>
<dbReference type="EMBL" id="JACASE010000014">
    <property type="protein sequence ID" value="KAF6410125.1"/>
    <property type="molecule type" value="Genomic_DNA"/>
</dbReference>
<proteinExistence type="predicted"/>
<evidence type="ECO:0000313" key="8">
    <source>
        <dbReference type="Proteomes" id="UP000593571"/>
    </source>
</evidence>
<evidence type="ECO:0000313" key="7">
    <source>
        <dbReference type="EMBL" id="KAF6410125.1"/>
    </source>
</evidence>
<dbReference type="InterPro" id="IPR001346">
    <property type="entry name" value="Interferon_reg_fact_DNA-bd_dom"/>
</dbReference>
<dbReference type="InterPro" id="IPR017855">
    <property type="entry name" value="SMAD-like_dom_sf"/>
</dbReference>
<dbReference type="GO" id="GO:0005634">
    <property type="term" value="C:nucleus"/>
    <property type="evidence" value="ECO:0007669"/>
    <property type="project" value="UniProtKB-SubCell"/>
</dbReference>
<keyword evidence="3" id="KW-0238">DNA-binding</keyword>
<dbReference type="InterPro" id="IPR008984">
    <property type="entry name" value="SMAD_FHA_dom_sf"/>
</dbReference>
<dbReference type="Proteomes" id="UP000593571">
    <property type="component" value="Unassembled WGS sequence"/>
</dbReference>
<evidence type="ECO:0000256" key="5">
    <source>
        <dbReference type="ARBA" id="ARBA00023242"/>
    </source>
</evidence>
<dbReference type="PRINTS" id="PR00267">
    <property type="entry name" value="INTFRNREGFCT"/>
</dbReference>
<organism evidence="7 8">
    <name type="scientific">Rousettus aegyptiacus</name>
    <name type="common">Egyptian fruit bat</name>
    <name type="synonym">Pteropus aegyptiacus</name>
    <dbReference type="NCBI Taxonomy" id="9407"/>
    <lineage>
        <taxon>Eukaryota</taxon>
        <taxon>Metazoa</taxon>
        <taxon>Chordata</taxon>
        <taxon>Craniata</taxon>
        <taxon>Vertebrata</taxon>
        <taxon>Euteleostomi</taxon>
        <taxon>Mammalia</taxon>
        <taxon>Eutheria</taxon>
        <taxon>Laurasiatheria</taxon>
        <taxon>Chiroptera</taxon>
        <taxon>Yinpterochiroptera</taxon>
        <taxon>Pteropodoidea</taxon>
        <taxon>Pteropodidae</taxon>
        <taxon>Rousettinae</taxon>
        <taxon>Rousettus</taxon>
    </lineage>
</organism>
<evidence type="ECO:0000256" key="1">
    <source>
        <dbReference type="ARBA" id="ARBA00004123"/>
    </source>
</evidence>
<comment type="caution">
    <text evidence="7">The sequence shown here is derived from an EMBL/GenBank/DDBJ whole genome shotgun (WGS) entry which is preliminary data.</text>
</comment>
<dbReference type="InterPro" id="IPR019471">
    <property type="entry name" value="Interferon_reg_factor-3"/>
</dbReference>
<dbReference type="SMART" id="SM00348">
    <property type="entry name" value="IRF"/>
    <property type="match status" value="1"/>
</dbReference>
<dbReference type="SMART" id="SM01243">
    <property type="entry name" value="IRF-3"/>
    <property type="match status" value="1"/>
</dbReference>
<dbReference type="InterPro" id="IPR019817">
    <property type="entry name" value="Interferon_reg_fac_CS"/>
</dbReference>
<dbReference type="GO" id="GO:0002376">
    <property type="term" value="P:immune system process"/>
    <property type="evidence" value="ECO:0007669"/>
    <property type="project" value="TreeGrafter"/>
</dbReference>
<keyword evidence="5" id="KW-0539">Nucleus</keyword>
<evidence type="ECO:0000256" key="4">
    <source>
        <dbReference type="ARBA" id="ARBA00023163"/>
    </source>
</evidence>
<dbReference type="FunFam" id="1.10.10.10:FF:000263">
    <property type="entry name" value="Interferon regulatory factor 3"/>
    <property type="match status" value="1"/>
</dbReference>
<dbReference type="SUPFAM" id="SSF49879">
    <property type="entry name" value="SMAD/FHA domain"/>
    <property type="match status" value="1"/>
</dbReference>
<protein>
    <submittedName>
        <fullName evidence="7">Interferon regulatory factor 3</fullName>
    </submittedName>
</protein>
<comment type="subcellular location">
    <subcellularLocation>
        <location evidence="1">Nucleus</location>
    </subcellularLocation>
</comment>
<keyword evidence="4" id="KW-0804">Transcription</keyword>
<dbReference type="PROSITE" id="PS51507">
    <property type="entry name" value="IRF_2"/>
    <property type="match status" value="1"/>
</dbReference>
<keyword evidence="8" id="KW-1185">Reference proteome</keyword>
<dbReference type="SUPFAM" id="SSF46785">
    <property type="entry name" value="Winged helix' DNA-binding domain"/>
    <property type="match status" value="1"/>
</dbReference>
<dbReference type="PANTHER" id="PTHR11949:SF1">
    <property type="entry name" value="INTERFERON REGULATORY FACTOR 3"/>
    <property type="match status" value="1"/>
</dbReference>
<dbReference type="PANTHER" id="PTHR11949">
    <property type="entry name" value="INTERFERON REGULATORY FACTOR"/>
    <property type="match status" value="1"/>
</dbReference>
<name>A0A7J8CGY2_ROUAE</name>
<keyword evidence="2" id="KW-0805">Transcription regulation</keyword>
<dbReference type="PROSITE" id="PS00601">
    <property type="entry name" value="IRF_1"/>
    <property type="match status" value="1"/>
</dbReference>
<dbReference type="GO" id="GO:0000981">
    <property type="term" value="F:DNA-binding transcription factor activity, RNA polymerase II-specific"/>
    <property type="evidence" value="ECO:0007669"/>
    <property type="project" value="TreeGrafter"/>
</dbReference>